<accession>A0A5P1EFD0</accession>
<dbReference type="Gene3D" id="2.60.40.10">
    <property type="entry name" value="Immunoglobulins"/>
    <property type="match status" value="1"/>
</dbReference>
<dbReference type="PANTHER" id="PTHR47434">
    <property type="entry name" value="PROTEIN PTST HOMOLOG 3, CHLOROPLASTIC"/>
    <property type="match status" value="1"/>
</dbReference>
<dbReference type="PANTHER" id="PTHR47434:SF2">
    <property type="entry name" value="PROTEIN PTST HOMOLOG 3, CHLOROPLASTIC"/>
    <property type="match status" value="1"/>
</dbReference>
<dbReference type="Gramene" id="ONK64595">
    <property type="protein sequence ID" value="ONK64595"/>
    <property type="gene ID" value="A4U43_C07F27780"/>
</dbReference>
<protein>
    <recommendedName>
        <fullName evidence="3">AMP-activated protein kinase glycogen-binding domain-containing protein</fullName>
    </recommendedName>
</protein>
<organism evidence="1 2">
    <name type="scientific">Asparagus officinalis</name>
    <name type="common">Garden asparagus</name>
    <dbReference type="NCBI Taxonomy" id="4686"/>
    <lineage>
        <taxon>Eukaryota</taxon>
        <taxon>Viridiplantae</taxon>
        <taxon>Streptophyta</taxon>
        <taxon>Embryophyta</taxon>
        <taxon>Tracheophyta</taxon>
        <taxon>Spermatophyta</taxon>
        <taxon>Magnoliopsida</taxon>
        <taxon>Liliopsida</taxon>
        <taxon>Asparagales</taxon>
        <taxon>Asparagaceae</taxon>
        <taxon>Asparagoideae</taxon>
        <taxon>Asparagus</taxon>
    </lineage>
</organism>
<reference evidence="2" key="1">
    <citation type="journal article" date="2017" name="Nat. Commun.">
        <title>The asparagus genome sheds light on the origin and evolution of a young Y chromosome.</title>
        <authorList>
            <person name="Harkess A."/>
            <person name="Zhou J."/>
            <person name="Xu C."/>
            <person name="Bowers J.E."/>
            <person name="Van der Hulst R."/>
            <person name="Ayyampalayam S."/>
            <person name="Mercati F."/>
            <person name="Riccardi P."/>
            <person name="McKain M.R."/>
            <person name="Kakrana A."/>
            <person name="Tang H."/>
            <person name="Ray J."/>
            <person name="Groenendijk J."/>
            <person name="Arikit S."/>
            <person name="Mathioni S.M."/>
            <person name="Nakano M."/>
            <person name="Shan H."/>
            <person name="Telgmann-Rauber A."/>
            <person name="Kanno A."/>
            <person name="Yue Z."/>
            <person name="Chen H."/>
            <person name="Li W."/>
            <person name="Chen Y."/>
            <person name="Xu X."/>
            <person name="Zhang Y."/>
            <person name="Luo S."/>
            <person name="Chen H."/>
            <person name="Gao J."/>
            <person name="Mao Z."/>
            <person name="Pires J.C."/>
            <person name="Luo M."/>
            <person name="Kudrna D."/>
            <person name="Wing R.A."/>
            <person name="Meyers B.C."/>
            <person name="Yi K."/>
            <person name="Kong H."/>
            <person name="Lavrijsen P."/>
            <person name="Sunseri F."/>
            <person name="Falavigna A."/>
            <person name="Ye Y."/>
            <person name="Leebens-Mack J.H."/>
            <person name="Chen G."/>
        </authorList>
    </citation>
    <scope>NUCLEOTIDE SEQUENCE [LARGE SCALE GENOMIC DNA]</scope>
    <source>
        <strain evidence="2">cv. DH0086</strain>
    </source>
</reference>
<dbReference type="EMBL" id="CM007387">
    <property type="protein sequence ID" value="ONK64595.1"/>
    <property type="molecule type" value="Genomic_DNA"/>
</dbReference>
<name>A0A5P1EFD0_ASPOF</name>
<keyword evidence="2" id="KW-1185">Reference proteome</keyword>
<dbReference type="Proteomes" id="UP000243459">
    <property type="component" value="Chromosome 7"/>
</dbReference>
<sequence length="95" mass="10912">MLQFLCLQQALYTLQGKANKGIFNAHRMATEKDMELHAAEESLSGLKEVLTEYWGIGEIVEVAGSFNGWHNRIKMDLHTSSEQLEPLSRFIYFHL</sequence>
<gene>
    <name evidence="1" type="ORF">A4U43_C07F27780</name>
</gene>
<dbReference type="AlphaFoldDB" id="A0A5P1EFD0"/>
<evidence type="ECO:0000313" key="1">
    <source>
        <dbReference type="EMBL" id="ONK64595.1"/>
    </source>
</evidence>
<evidence type="ECO:0000313" key="2">
    <source>
        <dbReference type="Proteomes" id="UP000243459"/>
    </source>
</evidence>
<proteinExistence type="predicted"/>
<dbReference type="InterPro" id="IPR013783">
    <property type="entry name" value="Ig-like_fold"/>
</dbReference>
<evidence type="ECO:0008006" key="3">
    <source>
        <dbReference type="Google" id="ProtNLM"/>
    </source>
</evidence>